<sequence>MNSKIGGVLLRVAAMAAILWGTWLMILLSLPYTSFDPYIDFLNSKQLVYHIKTWRYSFYIHVFVSTIVLITGLLQFSKYIMFRKAQLHRGSGIVYIVIVIFLSGPSGLIMGIYANGGLAAQVSFVLLSLLWILFTGFAFYYATKRKFAIHGHWMLRSFALTLSAISLRFYAFLLATFHVHLHPRTAYILIAWLSWTLNLLLAEYLIRRKWIEKYYLGKLL</sequence>
<evidence type="ECO:0000313" key="2">
    <source>
        <dbReference type="EMBL" id="RAJ10930.1"/>
    </source>
</evidence>
<gene>
    <name evidence="2" type="ORF">LX64_00537</name>
</gene>
<dbReference type="RefSeq" id="WP_245952519.1">
    <property type="nucleotide sequence ID" value="NZ_QLLL01000001.1"/>
</dbReference>
<proteinExistence type="predicted"/>
<keyword evidence="1" id="KW-0472">Membrane</keyword>
<keyword evidence="3" id="KW-1185">Reference proteome</keyword>
<dbReference type="EMBL" id="QLLL01000001">
    <property type="protein sequence ID" value="RAJ10930.1"/>
    <property type="molecule type" value="Genomic_DNA"/>
</dbReference>
<feature type="transmembrane region" description="Helical" evidence="1">
    <location>
        <begin position="120"/>
        <end position="141"/>
    </location>
</feature>
<dbReference type="AlphaFoldDB" id="A0A327R2M3"/>
<evidence type="ECO:0000256" key="1">
    <source>
        <dbReference type="SAM" id="Phobius"/>
    </source>
</evidence>
<feature type="transmembrane region" description="Helical" evidence="1">
    <location>
        <begin position="153"/>
        <end position="173"/>
    </location>
</feature>
<feature type="transmembrane region" description="Helical" evidence="1">
    <location>
        <begin position="58"/>
        <end position="81"/>
    </location>
</feature>
<keyword evidence="1" id="KW-1133">Transmembrane helix</keyword>
<dbReference type="Proteomes" id="UP000249547">
    <property type="component" value="Unassembled WGS sequence"/>
</dbReference>
<keyword evidence="1" id="KW-0812">Transmembrane</keyword>
<accession>A0A327R2M3</accession>
<reference evidence="2 3" key="1">
    <citation type="submission" date="2018-06" db="EMBL/GenBank/DDBJ databases">
        <title>Genomic Encyclopedia of Archaeal and Bacterial Type Strains, Phase II (KMG-II): from individual species to whole genera.</title>
        <authorList>
            <person name="Goeker M."/>
        </authorList>
    </citation>
    <scope>NUCLEOTIDE SEQUENCE [LARGE SCALE GENOMIC DNA]</scope>
    <source>
        <strain evidence="2 3">DSM 23857</strain>
    </source>
</reference>
<dbReference type="InterPro" id="IPR018750">
    <property type="entry name" value="DUF2306_membrane"/>
</dbReference>
<comment type="caution">
    <text evidence="2">The sequence shown here is derived from an EMBL/GenBank/DDBJ whole genome shotgun (WGS) entry which is preliminary data.</text>
</comment>
<feature type="transmembrane region" description="Helical" evidence="1">
    <location>
        <begin position="93"/>
        <end position="114"/>
    </location>
</feature>
<dbReference type="Pfam" id="PF10067">
    <property type="entry name" value="DUF2306"/>
    <property type="match status" value="1"/>
</dbReference>
<feature type="transmembrane region" description="Helical" evidence="1">
    <location>
        <begin position="12"/>
        <end position="32"/>
    </location>
</feature>
<organism evidence="2 3">
    <name type="scientific">Chitinophaga skermanii</name>
    <dbReference type="NCBI Taxonomy" id="331697"/>
    <lineage>
        <taxon>Bacteria</taxon>
        <taxon>Pseudomonadati</taxon>
        <taxon>Bacteroidota</taxon>
        <taxon>Chitinophagia</taxon>
        <taxon>Chitinophagales</taxon>
        <taxon>Chitinophagaceae</taxon>
        <taxon>Chitinophaga</taxon>
    </lineage>
</organism>
<evidence type="ECO:0000313" key="3">
    <source>
        <dbReference type="Proteomes" id="UP000249547"/>
    </source>
</evidence>
<feature type="transmembrane region" description="Helical" evidence="1">
    <location>
        <begin position="185"/>
        <end position="206"/>
    </location>
</feature>
<name>A0A327R2M3_9BACT</name>
<protein>
    <submittedName>
        <fullName evidence="2">Putative membrane protein DUF2306</fullName>
    </submittedName>
</protein>